<evidence type="ECO:0000256" key="9">
    <source>
        <dbReference type="ARBA" id="ARBA00022692"/>
    </source>
</evidence>
<keyword evidence="8" id="KW-0808">Transferase</keyword>
<evidence type="ECO:0000256" key="13">
    <source>
        <dbReference type="ARBA" id="ARBA00023052"/>
    </source>
</evidence>
<dbReference type="AlphaFoldDB" id="T0KLE8"/>
<dbReference type="HOGENOM" id="CLU_283139_0_0_1"/>
<evidence type="ECO:0000256" key="5">
    <source>
        <dbReference type="ARBA" id="ARBA00007131"/>
    </source>
</evidence>
<evidence type="ECO:0000256" key="7">
    <source>
        <dbReference type="ARBA" id="ARBA00022448"/>
    </source>
</evidence>
<evidence type="ECO:0000256" key="6">
    <source>
        <dbReference type="ARBA" id="ARBA00010992"/>
    </source>
</evidence>
<evidence type="ECO:0000256" key="10">
    <source>
        <dbReference type="ARBA" id="ARBA00022723"/>
    </source>
</evidence>
<feature type="transmembrane region" description="Helical" evidence="15">
    <location>
        <begin position="693"/>
        <end position="714"/>
    </location>
</feature>
<comment type="subcellular location">
    <subcellularLocation>
        <location evidence="4">Membrane</location>
        <topology evidence="4">Multi-pass membrane protein</topology>
    </subcellularLocation>
</comment>
<dbReference type="GO" id="GO:0006098">
    <property type="term" value="P:pentose-phosphate shunt"/>
    <property type="evidence" value="ECO:0007669"/>
    <property type="project" value="TreeGrafter"/>
</dbReference>
<dbReference type="PANTHER" id="PTHR43522">
    <property type="entry name" value="TRANSKETOLASE"/>
    <property type="match status" value="1"/>
</dbReference>
<evidence type="ECO:0000259" key="16">
    <source>
        <dbReference type="PROSITE" id="PS50850"/>
    </source>
</evidence>
<feature type="transmembrane region" description="Helical" evidence="15">
    <location>
        <begin position="667"/>
        <end position="687"/>
    </location>
</feature>
<keyword evidence="14 15" id="KW-0472">Membrane</keyword>
<dbReference type="InterPro" id="IPR020846">
    <property type="entry name" value="MFS_dom"/>
</dbReference>
<gene>
    <name evidence="17" type="ORF">CGLO_06761</name>
</gene>
<evidence type="ECO:0000256" key="12">
    <source>
        <dbReference type="ARBA" id="ARBA00022989"/>
    </source>
</evidence>
<dbReference type="CDD" id="cd02012">
    <property type="entry name" value="TPP_TK"/>
    <property type="match status" value="1"/>
</dbReference>
<dbReference type="InterPro" id="IPR029061">
    <property type="entry name" value="THDP-binding"/>
</dbReference>
<dbReference type="FunFam" id="1.20.1250.20:FF:000134">
    <property type="entry name" value="MFS sugar transporter protein"/>
    <property type="match status" value="1"/>
</dbReference>
<comment type="similarity">
    <text evidence="5">Belongs to the transketolase family.</text>
</comment>
<dbReference type="InterPro" id="IPR009014">
    <property type="entry name" value="Transketo_C/PFOR_II"/>
</dbReference>
<evidence type="ECO:0000256" key="14">
    <source>
        <dbReference type="ARBA" id="ARBA00023136"/>
    </source>
</evidence>
<evidence type="ECO:0000313" key="17">
    <source>
        <dbReference type="EMBL" id="EQB53513.1"/>
    </source>
</evidence>
<feature type="transmembrane region" description="Helical" evidence="15">
    <location>
        <begin position="641"/>
        <end position="660"/>
    </location>
</feature>
<feature type="transmembrane region" description="Helical" evidence="15">
    <location>
        <begin position="887"/>
        <end position="907"/>
    </location>
</feature>
<feature type="transmembrane region" description="Helical" evidence="15">
    <location>
        <begin position="950"/>
        <end position="974"/>
    </location>
</feature>
<accession>T0KLE8</accession>
<dbReference type="STRING" id="1237896.T0KLE8"/>
<feature type="transmembrane region" description="Helical" evidence="15">
    <location>
        <begin position="726"/>
        <end position="746"/>
    </location>
</feature>
<comment type="cofactor">
    <cofactor evidence="3">
        <name>thiamine diphosphate</name>
        <dbReference type="ChEBI" id="CHEBI:58937"/>
    </cofactor>
</comment>
<keyword evidence="11" id="KW-0460">Magnesium</keyword>
<evidence type="ECO:0000256" key="4">
    <source>
        <dbReference type="ARBA" id="ARBA00004141"/>
    </source>
</evidence>
<feature type="transmembrane region" description="Helical" evidence="15">
    <location>
        <begin position="445"/>
        <end position="465"/>
    </location>
</feature>
<dbReference type="Gene3D" id="1.20.1250.20">
    <property type="entry name" value="MFS general substrate transporter like domains"/>
    <property type="match status" value="1"/>
</dbReference>
<dbReference type="GO" id="GO:0016020">
    <property type="term" value="C:membrane"/>
    <property type="evidence" value="ECO:0007669"/>
    <property type="project" value="UniProtKB-SubCell"/>
</dbReference>
<keyword evidence="7" id="KW-0813">Transport</keyword>
<dbReference type="InterPro" id="IPR036259">
    <property type="entry name" value="MFS_trans_sf"/>
</dbReference>
<evidence type="ECO:0000256" key="2">
    <source>
        <dbReference type="ARBA" id="ARBA00001946"/>
    </source>
</evidence>
<evidence type="ECO:0000256" key="1">
    <source>
        <dbReference type="ARBA" id="ARBA00001941"/>
    </source>
</evidence>
<dbReference type="NCBIfam" id="TIGR00879">
    <property type="entry name" value="SP"/>
    <property type="match status" value="1"/>
</dbReference>
<evidence type="ECO:0000256" key="8">
    <source>
        <dbReference type="ARBA" id="ARBA00022679"/>
    </source>
</evidence>
<name>T0KLE8_COLGC</name>
<protein>
    <submittedName>
        <fullName evidence="17">Transketolase</fullName>
    </submittedName>
</protein>
<dbReference type="PROSITE" id="PS00216">
    <property type="entry name" value="SUGAR_TRANSPORT_1"/>
    <property type="match status" value="1"/>
</dbReference>
<keyword evidence="13" id="KW-0786">Thiamine pyrophosphate</keyword>
<evidence type="ECO:0000313" key="18">
    <source>
        <dbReference type="Proteomes" id="UP000015530"/>
    </source>
</evidence>
<comment type="cofactor">
    <cofactor evidence="2">
        <name>Mg(2+)</name>
        <dbReference type="ChEBI" id="CHEBI:18420"/>
    </cofactor>
</comment>
<dbReference type="PANTHER" id="PTHR43522:SF6">
    <property type="entry name" value="TRANSKETOLASE-LIKE PYRIMIDINE-BINDING DOMAIN-CONTAINING PROTEIN-RELATED"/>
    <property type="match status" value="1"/>
</dbReference>
<dbReference type="Gene3D" id="3.40.50.970">
    <property type="match status" value="2"/>
</dbReference>
<feature type="transmembrane region" description="Helical" evidence="15">
    <location>
        <begin position="1017"/>
        <end position="1036"/>
    </location>
</feature>
<comment type="cofactor">
    <cofactor evidence="1">
        <name>Co(2+)</name>
        <dbReference type="ChEBI" id="CHEBI:48828"/>
    </cofactor>
</comment>
<dbReference type="Proteomes" id="UP000015530">
    <property type="component" value="Unassembled WGS sequence"/>
</dbReference>
<dbReference type="CDD" id="cd07033">
    <property type="entry name" value="TPP_PYR_DXS_TK_like"/>
    <property type="match status" value="1"/>
</dbReference>
<evidence type="ECO:0000256" key="15">
    <source>
        <dbReference type="SAM" id="Phobius"/>
    </source>
</evidence>
<keyword evidence="12 15" id="KW-1133">Transmembrane helix</keyword>
<dbReference type="Pfam" id="PF00083">
    <property type="entry name" value="Sugar_tr"/>
    <property type="match status" value="1"/>
</dbReference>
<dbReference type="Pfam" id="PF00456">
    <property type="entry name" value="Transketolase_N"/>
    <property type="match status" value="1"/>
</dbReference>
<dbReference type="GO" id="GO:0022857">
    <property type="term" value="F:transmembrane transporter activity"/>
    <property type="evidence" value="ECO:0007669"/>
    <property type="project" value="InterPro"/>
</dbReference>
<dbReference type="InterPro" id="IPR005475">
    <property type="entry name" value="Transketolase-like_Pyr-bd"/>
</dbReference>
<dbReference type="InterPro" id="IPR005829">
    <property type="entry name" value="Sugar_transporter_CS"/>
</dbReference>
<dbReference type="Pfam" id="PF02779">
    <property type="entry name" value="Transket_pyr"/>
    <property type="match status" value="1"/>
</dbReference>
<dbReference type="InterPro" id="IPR005828">
    <property type="entry name" value="MFS_sugar_transport-like"/>
</dbReference>
<dbReference type="PROSITE" id="PS00802">
    <property type="entry name" value="TRANSKETOLASE_2"/>
    <property type="match status" value="1"/>
</dbReference>
<feature type="transmembrane region" description="Helical" evidence="15">
    <location>
        <begin position="919"/>
        <end position="938"/>
    </location>
</feature>
<dbReference type="PRINTS" id="PR00171">
    <property type="entry name" value="SUGRTRNSPORT"/>
</dbReference>
<dbReference type="GO" id="GO:0005829">
    <property type="term" value="C:cytosol"/>
    <property type="evidence" value="ECO:0007669"/>
    <property type="project" value="TreeGrafter"/>
</dbReference>
<keyword evidence="10" id="KW-0479">Metal-binding</keyword>
<feature type="domain" description="Major facilitator superfamily (MFS) profile" evidence="16">
    <location>
        <begin position="599"/>
        <end position="1040"/>
    </location>
</feature>
<comment type="similarity">
    <text evidence="6">Belongs to the major facilitator superfamily. Sugar transporter (TC 2.A.1.1) family.</text>
</comment>
<proteinExistence type="inferred from homology"/>
<reference evidence="18" key="1">
    <citation type="journal article" date="2013" name="Mol. Plant Microbe Interact.">
        <title>Global aspects of pacC regulation of pathogenicity genes in Colletotrichum gloeosporioides as revealed by transcriptome analysis.</title>
        <authorList>
            <person name="Alkan N."/>
            <person name="Meng X."/>
            <person name="Friedlander G."/>
            <person name="Reuveni E."/>
            <person name="Sukno S."/>
            <person name="Sherman A."/>
            <person name="Thon M."/>
            <person name="Fluhr R."/>
            <person name="Prusky D."/>
        </authorList>
    </citation>
    <scope>NUCLEOTIDE SEQUENCE [LARGE SCALE GENOMIC DNA]</scope>
    <source>
        <strain evidence="18">Cg-14</strain>
    </source>
</reference>
<dbReference type="Gene3D" id="3.40.50.920">
    <property type="match status" value="1"/>
</dbReference>
<dbReference type="OrthoDB" id="10267175at2759"/>
<dbReference type="InterPro" id="IPR003663">
    <property type="entry name" value="Sugar/inositol_transpt"/>
</dbReference>
<dbReference type="InterPro" id="IPR005474">
    <property type="entry name" value="Transketolase_N"/>
</dbReference>
<dbReference type="SUPFAM" id="SSF103473">
    <property type="entry name" value="MFS general substrate transporter"/>
    <property type="match status" value="1"/>
</dbReference>
<dbReference type="SMART" id="SM00861">
    <property type="entry name" value="Transket_pyr"/>
    <property type="match status" value="1"/>
</dbReference>
<evidence type="ECO:0000256" key="11">
    <source>
        <dbReference type="ARBA" id="ARBA00022842"/>
    </source>
</evidence>
<dbReference type="InterPro" id="IPR020826">
    <property type="entry name" value="Transketolase_BS"/>
</dbReference>
<dbReference type="SUPFAM" id="SSF52518">
    <property type="entry name" value="Thiamin diphosphate-binding fold (THDP-binding)"/>
    <property type="match status" value="2"/>
</dbReference>
<feature type="transmembrane region" description="Helical" evidence="15">
    <location>
        <begin position="758"/>
        <end position="779"/>
    </location>
</feature>
<keyword evidence="9 15" id="KW-0812">Transmembrane</keyword>
<sequence length="1101" mass="120620">MNKVPNYHLLVRQLEENGDIDLQATRDIRKMLIDICRQNGGGHGGSAIGMAPMAVALWKYTMRYNPLDTEWFDRDRFVLSNGHAAMLLYTMLHITGHPHMTIEELKLYGSPKAVNRTTGKWSSTICHGHPEIEVPGVEVTTGPLGQGIANAVGLAIASRNLRATFNKPDNNLLDSHIYCVTGDGCLQEGVANEAFAIAGHLALDNLTVLYDNNQVTCDGPLEWIVSEDTNEKMKAMGWNVIDVFDGDSSVSSIVNALAQARHHRGQPTFINIRTTIGFGTSTAGTFKSHHGTYSDDDAALYAATGASSPYMLSTRTKEYFAEVVDRGALAQKLWNNKLQEYGAAYPEEFKALHDRMAGSSDFQTVLDSLEVPATAQATRTFNGEVFNKLMDNLPDVIAGGADLWNSNQMGDQAHRIFNRLHPEGRVIRYGIREHAMASISNGIAAYARGCFVPVTATFFMFYLYAAAGVRMGALSGLQVIHVATHDSIGEGQNGPTHQPVELDSLFRTMPNFQYIRPADPEEVIGAWSVALAAKNCPSMISLARDPPATKLPGTNRHMVRKGGYILSEVENPQITLVSCGSEVQFAVEAAKRLNGEGLSTRVVSAGFLLFGFDQGVFGGLLSNKPFLETFNHPSSTVQGQIVASYDIGCIIGTILSMFFGDRLGRRWCILSGCAVLVVGGIMQAASYSIGPMIVGRVVAGVGNGMNTIAIPVWQSETAKPTNRGKLIVLQLVTNIFGIVITNWMNFGFTYIPNSPVSWRFPLAFQCFFAIVTMVMTIIAPESPRWLVMKNRVGEAQTVIALLQAKPRDAAAVVEEVHYLVASVTHEAEVQNSVSVKEILSNGPQQTLRRILLGAGTPVFQQLGGTNVIAYYLPIVLVRSFGMSQRMALILSAVDSMSLMFWGGMAAILIDRVGRKRLMLMGATCSGICFTIVAVGLCYSGPDNSNKSMSILAVVFIFLYYVFYGLSLLSIPFMYPAEINSQRMRNTGTSIATAVNWTGVYIVVVATPTAIDSIGWRYYLLFGTFNFVFMPIIWYWYVETANLSLEQVDRLFEIKHVGGKDMSWKEATRLARTEIHLPGSSRVEKDEAGTVNHLELIKTNRP</sequence>
<dbReference type="GO" id="GO:0046872">
    <property type="term" value="F:metal ion binding"/>
    <property type="evidence" value="ECO:0007669"/>
    <property type="project" value="UniProtKB-KW"/>
</dbReference>
<dbReference type="PROSITE" id="PS50850">
    <property type="entry name" value="MFS"/>
    <property type="match status" value="1"/>
</dbReference>
<organism evidence="17 18">
    <name type="scientific">Colletotrichum gloeosporioides (strain Cg-14)</name>
    <name type="common">Anthracnose fungus</name>
    <name type="synonym">Glomerella cingulata</name>
    <dbReference type="NCBI Taxonomy" id="1237896"/>
    <lineage>
        <taxon>Eukaryota</taxon>
        <taxon>Fungi</taxon>
        <taxon>Dikarya</taxon>
        <taxon>Ascomycota</taxon>
        <taxon>Pezizomycotina</taxon>
        <taxon>Sordariomycetes</taxon>
        <taxon>Hypocreomycetidae</taxon>
        <taxon>Glomerellales</taxon>
        <taxon>Glomerellaceae</taxon>
        <taxon>Colletotrichum</taxon>
        <taxon>Colletotrichum gloeosporioides species complex</taxon>
    </lineage>
</organism>
<feature type="transmembrane region" description="Helical" evidence="15">
    <location>
        <begin position="986"/>
        <end position="1005"/>
    </location>
</feature>
<comment type="caution">
    <text evidence="17">The sequence shown here is derived from an EMBL/GenBank/DDBJ whole genome shotgun (WGS) entry which is preliminary data.</text>
</comment>
<dbReference type="GO" id="GO:0005634">
    <property type="term" value="C:nucleus"/>
    <property type="evidence" value="ECO:0007669"/>
    <property type="project" value="TreeGrafter"/>
</dbReference>
<feature type="transmembrane region" description="Helical" evidence="15">
    <location>
        <begin position="602"/>
        <end position="621"/>
    </location>
</feature>
<dbReference type="EMBL" id="AMYD01001353">
    <property type="protein sequence ID" value="EQB53513.1"/>
    <property type="molecule type" value="Genomic_DNA"/>
</dbReference>
<evidence type="ECO:0000256" key="3">
    <source>
        <dbReference type="ARBA" id="ARBA00001964"/>
    </source>
</evidence>
<dbReference type="GO" id="GO:0004802">
    <property type="term" value="F:transketolase activity"/>
    <property type="evidence" value="ECO:0007669"/>
    <property type="project" value="TreeGrafter"/>
</dbReference>
<dbReference type="SUPFAM" id="SSF52922">
    <property type="entry name" value="TK C-terminal domain-like"/>
    <property type="match status" value="1"/>
</dbReference>
<dbReference type="InterPro" id="IPR033247">
    <property type="entry name" value="Transketolase_fam"/>
</dbReference>